<dbReference type="InterPro" id="IPR001226">
    <property type="entry name" value="Flavodoxin_CS"/>
</dbReference>
<organism evidence="2 3">
    <name type="scientific">Dethiosulfovibrio marinus</name>
    <dbReference type="NCBI Taxonomy" id="133532"/>
    <lineage>
        <taxon>Bacteria</taxon>
        <taxon>Thermotogati</taxon>
        <taxon>Synergistota</taxon>
        <taxon>Synergistia</taxon>
        <taxon>Synergistales</taxon>
        <taxon>Dethiosulfovibrionaceae</taxon>
        <taxon>Dethiosulfovibrio</taxon>
    </lineage>
</organism>
<reference evidence="2 3" key="1">
    <citation type="submission" date="2022-01" db="EMBL/GenBank/DDBJ databases">
        <title>Dethiosulfovibrio faecalis sp. nov., a novel proteolytic, non-sulfur-reducing bacterium isolated from a marine aquaculture solid waste bioreactor.</title>
        <authorList>
            <person name="Grabowski S."/>
            <person name="Apolinario E."/>
            <person name="Schneider N."/>
            <person name="Marshall C.W."/>
            <person name="Sowers K.R."/>
        </authorList>
    </citation>
    <scope>NUCLEOTIDE SEQUENCE [LARGE SCALE GENOMIC DNA]</scope>
    <source>
        <strain evidence="2 3">DSM 12537</strain>
    </source>
</reference>
<gene>
    <name evidence="2" type="ORF">L2W38_06275</name>
</gene>
<accession>A0ABS9ERA8</accession>
<sequence>MKSLILYWSAGGNTKKVADTIETVLVDKSIPVDKVKIEENLEVELCDYDLVFMGAPSYRWIPPLPVRKFIGNTMDRYRGGARPIGAPRKPGKFGVVFCTFGGIHTGIKEGYVAGKYMAQFFEHVGFLVLDEWYTPGKFHGWEEGSKRGKMGDISDRPNLNDLKIVANSTREILQGLDFEIKIAKR</sequence>
<dbReference type="EMBL" id="JAKGUD010000005">
    <property type="protein sequence ID" value="MCF4142415.1"/>
    <property type="molecule type" value="Genomic_DNA"/>
</dbReference>
<dbReference type="SUPFAM" id="SSF52218">
    <property type="entry name" value="Flavoproteins"/>
    <property type="match status" value="1"/>
</dbReference>
<evidence type="ECO:0000313" key="3">
    <source>
        <dbReference type="Proteomes" id="UP001200430"/>
    </source>
</evidence>
<evidence type="ECO:0000259" key="1">
    <source>
        <dbReference type="Pfam" id="PF12724"/>
    </source>
</evidence>
<name>A0ABS9ERA8_9BACT</name>
<feature type="domain" description="Flavodoxin" evidence="1">
    <location>
        <begin position="4"/>
        <end position="72"/>
    </location>
</feature>
<dbReference type="InterPro" id="IPR026816">
    <property type="entry name" value="Flavodoxin_dom"/>
</dbReference>
<dbReference type="Gene3D" id="3.40.50.360">
    <property type="match status" value="1"/>
</dbReference>
<protein>
    <recommendedName>
        <fullName evidence="1">Flavodoxin domain-containing protein</fullName>
    </recommendedName>
</protein>
<proteinExistence type="predicted"/>
<dbReference type="RefSeq" id="WP_236099142.1">
    <property type="nucleotide sequence ID" value="NZ_JAKGUD010000005.1"/>
</dbReference>
<dbReference type="InterPro" id="IPR029039">
    <property type="entry name" value="Flavoprotein-like_sf"/>
</dbReference>
<dbReference type="PROSITE" id="PS00201">
    <property type="entry name" value="FLAVODOXIN"/>
    <property type="match status" value="1"/>
</dbReference>
<dbReference type="Proteomes" id="UP001200430">
    <property type="component" value="Unassembled WGS sequence"/>
</dbReference>
<evidence type="ECO:0000313" key="2">
    <source>
        <dbReference type="EMBL" id="MCF4142415.1"/>
    </source>
</evidence>
<dbReference type="Pfam" id="PF12724">
    <property type="entry name" value="Flavodoxin_5"/>
    <property type="match status" value="1"/>
</dbReference>
<comment type="caution">
    <text evidence="2">The sequence shown here is derived from an EMBL/GenBank/DDBJ whole genome shotgun (WGS) entry which is preliminary data.</text>
</comment>
<keyword evidence="3" id="KW-1185">Reference proteome</keyword>